<proteinExistence type="predicted"/>
<sequence>MEEGGVDRILHGERGGVVLNKHPGTEPSIEPPVFEHTTKRGHHEKVASKNHCKLTEQRALTMSLFLS</sequence>
<reference evidence="2 3" key="1">
    <citation type="journal article" date="2022" name="Nat. Ecol. Evol.">
        <title>A masculinizing supergene underlies an exaggerated male reproductive morph in a spider.</title>
        <authorList>
            <person name="Hendrickx F."/>
            <person name="De Corte Z."/>
            <person name="Sonet G."/>
            <person name="Van Belleghem S.M."/>
            <person name="Kostlbacher S."/>
            <person name="Vangestel C."/>
        </authorList>
    </citation>
    <scope>NUCLEOTIDE SEQUENCE [LARGE SCALE GENOMIC DNA]</scope>
    <source>
        <strain evidence="2">W744_W776</strain>
    </source>
</reference>
<organism evidence="2 3">
    <name type="scientific">Oedothorax gibbosus</name>
    <dbReference type="NCBI Taxonomy" id="931172"/>
    <lineage>
        <taxon>Eukaryota</taxon>
        <taxon>Metazoa</taxon>
        <taxon>Ecdysozoa</taxon>
        <taxon>Arthropoda</taxon>
        <taxon>Chelicerata</taxon>
        <taxon>Arachnida</taxon>
        <taxon>Araneae</taxon>
        <taxon>Araneomorphae</taxon>
        <taxon>Entelegynae</taxon>
        <taxon>Araneoidea</taxon>
        <taxon>Linyphiidae</taxon>
        <taxon>Erigoninae</taxon>
        <taxon>Oedothorax</taxon>
    </lineage>
</organism>
<dbReference type="EMBL" id="JAFNEN010000258">
    <property type="protein sequence ID" value="KAG8187833.1"/>
    <property type="molecule type" value="Genomic_DNA"/>
</dbReference>
<feature type="region of interest" description="Disordered" evidence="1">
    <location>
        <begin position="1"/>
        <end position="32"/>
    </location>
</feature>
<gene>
    <name evidence="2" type="ORF">JTE90_001207</name>
</gene>
<evidence type="ECO:0000313" key="2">
    <source>
        <dbReference type="EMBL" id="KAG8187833.1"/>
    </source>
</evidence>
<evidence type="ECO:0000313" key="3">
    <source>
        <dbReference type="Proteomes" id="UP000827092"/>
    </source>
</evidence>
<feature type="compositionally biased region" description="Basic and acidic residues" evidence="1">
    <location>
        <begin position="1"/>
        <end position="14"/>
    </location>
</feature>
<accession>A0AAV6UVG3</accession>
<comment type="caution">
    <text evidence="2">The sequence shown here is derived from an EMBL/GenBank/DDBJ whole genome shotgun (WGS) entry which is preliminary data.</text>
</comment>
<dbReference type="Proteomes" id="UP000827092">
    <property type="component" value="Unassembled WGS sequence"/>
</dbReference>
<protein>
    <submittedName>
        <fullName evidence="2">Uncharacterized protein</fullName>
    </submittedName>
</protein>
<evidence type="ECO:0000256" key="1">
    <source>
        <dbReference type="SAM" id="MobiDB-lite"/>
    </source>
</evidence>
<dbReference type="AlphaFoldDB" id="A0AAV6UVG3"/>
<keyword evidence="3" id="KW-1185">Reference proteome</keyword>
<name>A0AAV6UVG3_9ARAC</name>